<protein>
    <submittedName>
        <fullName evidence="2">Uncharacterized protein</fullName>
    </submittedName>
</protein>
<dbReference type="AlphaFoldDB" id="A0A7S3R9Z5"/>
<feature type="compositionally biased region" description="Low complexity" evidence="1">
    <location>
        <begin position="175"/>
        <end position="185"/>
    </location>
</feature>
<feature type="compositionally biased region" description="Basic and acidic residues" evidence="1">
    <location>
        <begin position="55"/>
        <end position="65"/>
    </location>
</feature>
<dbReference type="EMBL" id="HBIP01036803">
    <property type="protein sequence ID" value="CAE0507209.1"/>
    <property type="molecule type" value="Transcribed_RNA"/>
</dbReference>
<evidence type="ECO:0000313" key="2">
    <source>
        <dbReference type="EMBL" id="CAE0507209.1"/>
    </source>
</evidence>
<feature type="region of interest" description="Disordered" evidence="1">
    <location>
        <begin position="35"/>
        <end position="77"/>
    </location>
</feature>
<proteinExistence type="predicted"/>
<feature type="compositionally biased region" description="Low complexity" evidence="1">
    <location>
        <begin position="149"/>
        <end position="159"/>
    </location>
</feature>
<sequence length="315" mass="33857">MIDTDENLPVSAHELQFHRRSMEGRKCTSWSYPTLPPGPSAGPLPSRKSTSLCVQRDESVRSRKESGRRRLKNGKSPFLQALSITTEVIRTSPPVNSRAASTGNGVLSPPLSPSLARKSRVHFWSNFFNSTAQQDRSVGGQPRSKNRRSSCCGGSPSSPELLQHSNTSKSFTHASSRIISSSKSSPATRQPHHSSTNESSPDDSPGADWPSYEEEIAEILLAASSSHNARMARYHGGPCSAPSSAAQSCLSLRNTSIAVPCISEPTSSAQLPLILPAAPAAGGKAWRASSNVHRMDRLRRYSDHDVHLSGGGELP</sequence>
<organism evidence="2">
    <name type="scientific">Dunaliella tertiolecta</name>
    <name type="common">Green alga</name>
    <dbReference type="NCBI Taxonomy" id="3047"/>
    <lineage>
        <taxon>Eukaryota</taxon>
        <taxon>Viridiplantae</taxon>
        <taxon>Chlorophyta</taxon>
        <taxon>core chlorophytes</taxon>
        <taxon>Chlorophyceae</taxon>
        <taxon>CS clade</taxon>
        <taxon>Chlamydomonadales</taxon>
        <taxon>Dunaliellaceae</taxon>
        <taxon>Dunaliella</taxon>
    </lineage>
</organism>
<feature type="compositionally biased region" description="Polar residues" evidence="1">
    <location>
        <begin position="163"/>
        <end position="174"/>
    </location>
</feature>
<reference evidence="2" key="1">
    <citation type="submission" date="2021-01" db="EMBL/GenBank/DDBJ databases">
        <authorList>
            <person name="Corre E."/>
            <person name="Pelletier E."/>
            <person name="Niang G."/>
            <person name="Scheremetjew M."/>
            <person name="Finn R."/>
            <person name="Kale V."/>
            <person name="Holt S."/>
            <person name="Cochrane G."/>
            <person name="Meng A."/>
            <person name="Brown T."/>
            <person name="Cohen L."/>
        </authorList>
    </citation>
    <scope>NUCLEOTIDE SEQUENCE</scope>
    <source>
        <strain evidence="2">CCMP1320</strain>
    </source>
</reference>
<gene>
    <name evidence="2" type="ORF">DTER00134_LOCUS22285</name>
</gene>
<name>A0A7S3R9Z5_DUNTE</name>
<accession>A0A7S3R9Z5</accession>
<feature type="region of interest" description="Disordered" evidence="1">
    <location>
        <begin position="133"/>
        <end position="210"/>
    </location>
</feature>
<evidence type="ECO:0000256" key="1">
    <source>
        <dbReference type="SAM" id="MobiDB-lite"/>
    </source>
</evidence>